<keyword evidence="1" id="KW-0479">Metal-binding</keyword>
<dbReference type="InterPro" id="IPR013083">
    <property type="entry name" value="Znf_RING/FYVE/PHD"/>
</dbReference>
<proteinExistence type="predicted"/>
<dbReference type="SUPFAM" id="SSF57850">
    <property type="entry name" value="RING/U-box"/>
    <property type="match status" value="1"/>
</dbReference>
<feature type="domain" description="RING-type" evidence="6">
    <location>
        <begin position="306"/>
        <end position="341"/>
    </location>
</feature>
<feature type="coiled-coil region" evidence="5">
    <location>
        <begin position="266"/>
        <end position="303"/>
    </location>
</feature>
<dbReference type="GO" id="GO:0061630">
    <property type="term" value="F:ubiquitin protein ligase activity"/>
    <property type="evidence" value="ECO:0007669"/>
    <property type="project" value="TreeGrafter"/>
</dbReference>
<dbReference type="SUPFAM" id="SSF49599">
    <property type="entry name" value="TRAF domain-like"/>
    <property type="match status" value="1"/>
</dbReference>
<dbReference type="InterPro" id="IPR001841">
    <property type="entry name" value="Znf_RING"/>
</dbReference>
<dbReference type="PROSITE" id="PS50089">
    <property type="entry name" value="ZF_RING_2"/>
    <property type="match status" value="1"/>
</dbReference>
<dbReference type="GO" id="GO:0031624">
    <property type="term" value="F:ubiquitin conjugating enzyme binding"/>
    <property type="evidence" value="ECO:0007669"/>
    <property type="project" value="TreeGrafter"/>
</dbReference>
<dbReference type="Pfam" id="PF21362">
    <property type="entry name" value="Sina_RING"/>
    <property type="match status" value="1"/>
</dbReference>
<accession>A0A9P0DUD7</accession>
<dbReference type="InterPro" id="IPR049548">
    <property type="entry name" value="Sina-like_RING"/>
</dbReference>
<evidence type="ECO:0000259" key="6">
    <source>
        <dbReference type="PROSITE" id="PS50089"/>
    </source>
</evidence>
<dbReference type="AlphaFoldDB" id="A0A9P0DUD7"/>
<reference evidence="7" key="1">
    <citation type="submission" date="2022-01" db="EMBL/GenBank/DDBJ databases">
        <authorList>
            <person name="King R."/>
        </authorList>
    </citation>
    <scope>NUCLEOTIDE SEQUENCE</scope>
</reference>
<keyword evidence="3" id="KW-0862">Zinc</keyword>
<evidence type="ECO:0000256" key="1">
    <source>
        <dbReference type="ARBA" id="ARBA00022723"/>
    </source>
</evidence>
<dbReference type="PANTHER" id="PTHR45877:SF2">
    <property type="entry name" value="E3 UBIQUITIN-PROTEIN LIGASE SINA-RELATED"/>
    <property type="match status" value="1"/>
</dbReference>
<dbReference type="Gene3D" id="3.30.40.10">
    <property type="entry name" value="Zinc/RING finger domain, C3HC4 (zinc finger)"/>
    <property type="match status" value="2"/>
</dbReference>
<evidence type="ECO:0000313" key="8">
    <source>
        <dbReference type="Proteomes" id="UP001153737"/>
    </source>
</evidence>
<organism evidence="7 8">
    <name type="scientific">Phaedon cochleariae</name>
    <name type="common">Mustard beetle</name>
    <dbReference type="NCBI Taxonomy" id="80249"/>
    <lineage>
        <taxon>Eukaryota</taxon>
        <taxon>Metazoa</taxon>
        <taxon>Ecdysozoa</taxon>
        <taxon>Arthropoda</taxon>
        <taxon>Hexapoda</taxon>
        <taxon>Insecta</taxon>
        <taxon>Pterygota</taxon>
        <taxon>Neoptera</taxon>
        <taxon>Endopterygota</taxon>
        <taxon>Coleoptera</taxon>
        <taxon>Polyphaga</taxon>
        <taxon>Cucujiformia</taxon>
        <taxon>Chrysomeloidea</taxon>
        <taxon>Chrysomelidae</taxon>
        <taxon>Chrysomelinae</taxon>
        <taxon>Chrysomelini</taxon>
        <taxon>Phaedon</taxon>
    </lineage>
</organism>
<evidence type="ECO:0000256" key="2">
    <source>
        <dbReference type="ARBA" id="ARBA00022771"/>
    </source>
</evidence>
<dbReference type="EMBL" id="OU896713">
    <property type="protein sequence ID" value="CAH1176964.1"/>
    <property type="molecule type" value="Genomic_DNA"/>
</dbReference>
<dbReference type="Proteomes" id="UP001153737">
    <property type="component" value="Chromosome 7"/>
</dbReference>
<dbReference type="GO" id="GO:0043161">
    <property type="term" value="P:proteasome-mediated ubiquitin-dependent protein catabolic process"/>
    <property type="evidence" value="ECO:0007669"/>
    <property type="project" value="TreeGrafter"/>
</dbReference>
<dbReference type="InterPro" id="IPR004162">
    <property type="entry name" value="SINA-like_animal"/>
</dbReference>
<sequence length="389" mass="44787">MPTNMAELLEVQNKLLSMKCCLCKNVLSVPPIMVLSEDGTELKCGRCKNNKEKASICRNIALENMAMFFSFPCIYRNCNEMIPWREVESHEDSCDERTIECPIYYEECEGKVQVLKLEEHCERYHENNVGYETFNCSLFAKTEVMGILISSNQQFIIYITTGIKLSEIYVASLKKINEYFTYTLKVSSTCDDTFVAYENQPISKYDEVDHCLRCMRSDCDLSGYPHSKVKDNVPVNKFLKKVDLTAVKLLFGDISEIRYRITIVPKEEYKDNNKGLSSEIATVENDKKEVNIVDESLEKLKKQLQCPICMEYMIDKIYSCDEGHVLCINCKIQLTECPSCRTKLGKLRNFPLENLADEVVLACLFSKNGCEFTGKLELLSQHERECVHK</sequence>
<keyword evidence="5" id="KW-0175">Coiled coil</keyword>
<dbReference type="GO" id="GO:0008270">
    <property type="term" value="F:zinc ion binding"/>
    <property type="evidence" value="ECO:0007669"/>
    <property type="project" value="UniProtKB-KW"/>
</dbReference>
<keyword evidence="8" id="KW-1185">Reference proteome</keyword>
<dbReference type="GO" id="GO:0005737">
    <property type="term" value="C:cytoplasm"/>
    <property type="evidence" value="ECO:0007669"/>
    <property type="project" value="TreeGrafter"/>
</dbReference>
<dbReference type="PANTHER" id="PTHR45877">
    <property type="entry name" value="E3 UBIQUITIN-PROTEIN LIGASE SIAH2"/>
    <property type="match status" value="1"/>
</dbReference>
<evidence type="ECO:0000256" key="5">
    <source>
        <dbReference type="SAM" id="Coils"/>
    </source>
</evidence>
<protein>
    <recommendedName>
        <fullName evidence="6">RING-type domain-containing protein</fullName>
    </recommendedName>
</protein>
<evidence type="ECO:0000256" key="3">
    <source>
        <dbReference type="ARBA" id="ARBA00022833"/>
    </source>
</evidence>
<keyword evidence="2 4" id="KW-0863">Zinc-finger</keyword>
<evidence type="ECO:0000256" key="4">
    <source>
        <dbReference type="PROSITE-ProRule" id="PRU00175"/>
    </source>
</evidence>
<reference evidence="7" key="2">
    <citation type="submission" date="2022-10" db="EMBL/GenBank/DDBJ databases">
        <authorList>
            <consortium name="ENA_rothamsted_submissions"/>
            <consortium name="culmorum"/>
            <person name="King R."/>
        </authorList>
    </citation>
    <scope>NUCLEOTIDE SEQUENCE</scope>
</reference>
<name>A0A9P0DUD7_PHACE</name>
<evidence type="ECO:0000313" key="7">
    <source>
        <dbReference type="EMBL" id="CAH1176964.1"/>
    </source>
</evidence>
<dbReference type="Pfam" id="PF21361">
    <property type="entry name" value="Sina_ZnF"/>
    <property type="match status" value="1"/>
</dbReference>
<gene>
    <name evidence="7" type="ORF">PHAECO_LOCUS11295</name>
</gene>